<dbReference type="InterPro" id="IPR001208">
    <property type="entry name" value="MCM_dom"/>
</dbReference>
<dbReference type="Pfam" id="PF13541">
    <property type="entry name" value="ChlI"/>
    <property type="match status" value="1"/>
</dbReference>
<evidence type="ECO:0000259" key="4">
    <source>
        <dbReference type="SMART" id="SM00382"/>
    </source>
</evidence>
<dbReference type="SUPFAM" id="SSF52540">
    <property type="entry name" value="P-loop containing nucleoside triphosphate hydrolases"/>
    <property type="match status" value="1"/>
</dbReference>
<dbReference type="InterPro" id="IPR014721">
    <property type="entry name" value="Ribsml_uS5_D2-typ_fold_subgr"/>
</dbReference>
<dbReference type="InterPro" id="IPR025158">
    <property type="entry name" value="Mg_chelat-rel_C"/>
</dbReference>
<dbReference type="SUPFAM" id="SSF54211">
    <property type="entry name" value="Ribosomal protein S5 domain 2-like"/>
    <property type="match status" value="1"/>
</dbReference>
<dbReference type="Pfam" id="PF13335">
    <property type="entry name" value="Mg_chelatase_C"/>
    <property type="match status" value="1"/>
</dbReference>
<dbReference type="InterPro" id="IPR045006">
    <property type="entry name" value="CHLI-like"/>
</dbReference>
<dbReference type="InterPro" id="IPR027417">
    <property type="entry name" value="P-loop_NTPase"/>
</dbReference>
<protein>
    <submittedName>
        <fullName evidence="5">ATP-binding protein</fullName>
    </submittedName>
</protein>
<reference evidence="5 6" key="1">
    <citation type="submission" date="2022-10" db="EMBL/GenBank/DDBJ databases">
        <title>Host association and intracellularity evolved multiple times independently in the Rickettsiales.</title>
        <authorList>
            <person name="Castelli M."/>
            <person name="Nardi T."/>
            <person name="Gammuto L."/>
            <person name="Bellinzona G."/>
            <person name="Sabaneyeva E."/>
            <person name="Potekhin A."/>
            <person name="Serra V."/>
            <person name="Petroni G."/>
            <person name="Sassera D."/>
        </authorList>
    </citation>
    <scope>NUCLEOTIDE SEQUENCE [LARGE SCALE GENOMIC DNA]</scope>
    <source>
        <strain evidence="5 6">Kr 154-4</strain>
    </source>
</reference>
<accession>A0ABZ0UWF7</accession>
<dbReference type="PRINTS" id="PR01657">
    <property type="entry name" value="MCMFAMILY"/>
</dbReference>
<dbReference type="NCBIfam" id="TIGR00368">
    <property type="entry name" value="YifB family Mg chelatase-like AAA ATPase"/>
    <property type="match status" value="1"/>
</dbReference>
<name>A0ABZ0UWF7_9RICK</name>
<dbReference type="EMBL" id="CP112932">
    <property type="protein sequence ID" value="WPY01343.1"/>
    <property type="molecule type" value="Genomic_DNA"/>
</dbReference>
<keyword evidence="6" id="KW-1185">Reference proteome</keyword>
<dbReference type="PANTHER" id="PTHR32039">
    <property type="entry name" value="MAGNESIUM-CHELATASE SUBUNIT CHLI"/>
    <property type="match status" value="1"/>
</dbReference>
<dbReference type="Pfam" id="PF01078">
    <property type="entry name" value="Mg_chelatase"/>
    <property type="match status" value="1"/>
</dbReference>
<evidence type="ECO:0000256" key="1">
    <source>
        <dbReference type="ARBA" id="ARBA00006354"/>
    </source>
</evidence>
<dbReference type="InterPro" id="IPR003593">
    <property type="entry name" value="AAA+_ATPase"/>
</dbReference>
<keyword evidence="3 5" id="KW-0067">ATP-binding</keyword>
<dbReference type="Gene3D" id="3.30.230.10">
    <property type="match status" value="1"/>
</dbReference>
<evidence type="ECO:0000256" key="2">
    <source>
        <dbReference type="ARBA" id="ARBA00022741"/>
    </source>
</evidence>
<dbReference type="InterPro" id="IPR000523">
    <property type="entry name" value="Mg_chelatse_chII-like_cat_dom"/>
</dbReference>
<dbReference type="CDD" id="cd00009">
    <property type="entry name" value="AAA"/>
    <property type="match status" value="1"/>
</dbReference>
<gene>
    <name evidence="5" type="ORF">Trichorick_01253</name>
</gene>
<comment type="similarity">
    <text evidence="1">Belongs to the Mg-chelatase subunits D/I family. ComM subfamily.</text>
</comment>
<evidence type="ECO:0000256" key="3">
    <source>
        <dbReference type="ARBA" id="ARBA00022840"/>
    </source>
</evidence>
<evidence type="ECO:0000313" key="6">
    <source>
        <dbReference type="Proteomes" id="UP001326613"/>
    </source>
</evidence>
<proteinExistence type="inferred from homology"/>
<dbReference type="Proteomes" id="UP001326613">
    <property type="component" value="Chromosome"/>
</dbReference>
<evidence type="ECO:0000313" key="5">
    <source>
        <dbReference type="EMBL" id="WPY01343.1"/>
    </source>
</evidence>
<keyword evidence="2" id="KW-0547">Nucleotide-binding</keyword>
<dbReference type="InterPro" id="IPR020568">
    <property type="entry name" value="Ribosomal_Su5_D2-typ_SF"/>
</dbReference>
<sequence>MIVHVASLTFNGIEIIDVDVQVQIAPGIPNFTIVGLADKTIAESRERVKAALSSIGLALPAKKILVNLAPADLVKEGSHFDLAIACAILSSMKILPAEEIMEYLILGELSLDGTILQVNGVLPAAIGASMRDKGLICSKYNGVEAAWSGNEKILAPENLLELINHFKGSQILVSPKTEFDDTPINYLDLKDIKGQKIAKRALEIAAAGGHNMLMFGPPGTGKSMLAQRLPSILPNMSAKEILECSTIASIAGLIQGGKLTRARPFRAPHHSCSMAAMVGGGIGKKVRPGEISLAHNGVLFLDELPEFPSNVIESLRQPIETGEVLISRANAHIKYPANFQLIAAMNPCKCGYIGDSHKECAKAPKCANDYQMRISGPIMDRFDLHIEVAASNVYHYENLENDQEESSAHIANRVLAARNIQSQRYDGYNIQTNNNLDGQLLIDYALPVDDGLELLKQATVKFRLSMRAHNRVLRVARTIADLEGANRVYKHHIAEALCYRNIDSKVLA</sequence>
<dbReference type="Gene3D" id="3.40.50.300">
    <property type="entry name" value="P-loop containing nucleotide triphosphate hydrolases"/>
    <property type="match status" value="1"/>
</dbReference>
<dbReference type="RefSeq" id="WP_323738120.1">
    <property type="nucleotide sequence ID" value="NZ_CP112932.1"/>
</dbReference>
<organism evidence="5 6">
    <name type="scientific">Candidatus Trichorickettsia mobilis</name>
    <dbReference type="NCBI Taxonomy" id="1346319"/>
    <lineage>
        <taxon>Bacteria</taxon>
        <taxon>Pseudomonadati</taxon>
        <taxon>Pseudomonadota</taxon>
        <taxon>Alphaproteobacteria</taxon>
        <taxon>Rickettsiales</taxon>
        <taxon>Rickettsiaceae</taxon>
        <taxon>Rickettsieae</taxon>
        <taxon>Candidatus Trichorickettsia</taxon>
    </lineage>
</organism>
<dbReference type="InterPro" id="IPR004482">
    <property type="entry name" value="Mg_chelat-rel"/>
</dbReference>
<feature type="domain" description="AAA+ ATPase" evidence="4">
    <location>
        <begin position="208"/>
        <end position="392"/>
    </location>
</feature>
<dbReference type="SMART" id="SM00382">
    <property type="entry name" value="AAA"/>
    <property type="match status" value="1"/>
</dbReference>
<dbReference type="GO" id="GO:0005524">
    <property type="term" value="F:ATP binding"/>
    <property type="evidence" value="ECO:0007669"/>
    <property type="project" value="UniProtKB-KW"/>
</dbReference>
<dbReference type="PANTHER" id="PTHR32039:SF7">
    <property type="entry name" value="COMPETENCE PROTEIN COMM"/>
    <property type="match status" value="1"/>
</dbReference>